<accession>A0A8H6FW87</accession>
<dbReference type="GeneID" id="59287746"/>
<protein>
    <submittedName>
        <fullName evidence="1">Uncharacterized protein</fullName>
    </submittedName>
</protein>
<dbReference type="Proteomes" id="UP000578531">
    <property type="component" value="Unassembled WGS sequence"/>
</dbReference>
<gene>
    <name evidence="1" type="ORF">HO173_006085</name>
</gene>
<name>A0A8H6FW87_9LECA</name>
<dbReference type="AlphaFoldDB" id="A0A8H6FW87"/>
<keyword evidence="2" id="KW-1185">Reference proteome</keyword>
<reference evidence="1 2" key="1">
    <citation type="journal article" date="2020" name="Genomics">
        <title>Complete, high-quality genomes from long-read metagenomic sequencing of two wolf lichen thalli reveals enigmatic genome architecture.</title>
        <authorList>
            <person name="McKenzie S.K."/>
            <person name="Walston R.F."/>
            <person name="Allen J.L."/>
        </authorList>
    </citation>
    <scope>NUCLEOTIDE SEQUENCE [LARGE SCALE GENOMIC DNA]</scope>
    <source>
        <strain evidence="1">WasteWater2</strain>
    </source>
</reference>
<organism evidence="1 2">
    <name type="scientific">Letharia columbiana</name>
    <dbReference type="NCBI Taxonomy" id="112416"/>
    <lineage>
        <taxon>Eukaryota</taxon>
        <taxon>Fungi</taxon>
        <taxon>Dikarya</taxon>
        <taxon>Ascomycota</taxon>
        <taxon>Pezizomycotina</taxon>
        <taxon>Lecanoromycetes</taxon>
        <taxon>OSLEUM clade</taxon>
        <taxon>Lecanoromycetidae</taxon>
        <taxon>Lecanorales</taxon>
        <taxon>Lecanorineae</taxon>
        <taxon>Parmeliaceae</taxon>
        <taxon>Letharia</taxon>
    </lineage>
</organism>
<comment type="caution">
    <text evidence="1">The sequence shown here is derived from an EMBL/GenBank/DDBJ whole genome shotgun (WGS) entry which is preliminary data.</text>
</comment>
<proteinExistence type="predicted"/>
<dbReference type="RefSeq" id="XP_037165256.1">
    <property type="nucleotide sequence ID" value="XM_037307996.1"/>
</dbReference>
<evidence type="ECO:0000313" key="2">
    <source>
        <dbReference type="Proteomes" id="UP000578531"/>
    </source>
</evidence>
<dbReference type="EMBL" id="JACCJC010000022">
    <property type="protein sequence ID" value="KAF6235889.1"/>
    <property type="molecule type" value="Genomic_DNA"/>
</dbReference>
<sequence>MEIVILLISKDYQCFMPLHATLVEMERTEKEEHWFREDRNLGAELSGTRADG</sequence>
<evidence type="ECO:0000313" key="1">
    <source>
        <dbReference type="EMBL" id="KAF6235889.1"/>
    </source>
</evidence>